<evidence type="ECO:0000256" key="1">
    <source>
        <dbReference type="ARBA" id="ARBA00009143"/>
    </source>
</evidence>
<dbReference type="AlphaFoldDB" id="B0CZE8"/>
<accession>B0CZE8</accession>
<dbReference type="EMBL" id="DS547094">
    <property type="protein sequence ID" value="EDR12136.1"/>
    <property type="molecule type" value="Genomic_DNA"/>
</dbReference>
<proteinExistence type="inferred from homology"/>
<dbReference type="InterPro" id="IPR042534">
    <property type="entry name" value="SAP18_sf"/>
</dbReference>
<feature type="compositionally biased region" description="Gly residues" evidence="2">
    <location>
        <begin position="233"/>
        <end position="243"/>
    </location>
</feature>
<dbReference type="PANTHER" id="PTHR13082">
    <property type="entry name" value="SAP18"/>
    <property type="match status" value="1"/>
</dbReference>
<dbReference type="PANTHER" id="PTHR13082:SF0">
    <property type="entry name" value="HISTONE DEACETYLASE COMPLEX SUBUNIT SAP18"/>
    <property type="match status" value="1"/>
</dbReference>
<feature type="region of interest" description="Disordered" evidence="2">
    <location>
        <begin position="118"/>
        <end position="142"/>
    </location>
</feature>
<dbReference type="Proteomes" id="UP000001194">
    <property type="component" value="Unassembled WGS sequence"/>
</dbReference>
<feature type="region of interest" description="Disordered" evidence="2">
    <location>
        <begin position="180"/>
        <end position="302"/>
    </location>
</feature>
<gene>
    <name evidence="3" type="primary">HCP16201</name>
    <name evidence="3" type="ORF">LACBIDRAFT_311192</name>
</gene>
<feature type="compositionally biased region" description="Low complexity" evidence="2">
    <location>
        <begin position="183"/>
        <end position="198"/>
    </location>
</feature>
<dbReference type="InParanoid" id="B0CZE8"/>
<dbReference type="GO" id="GO:0005634">
    <property type="term" value="C:nucleus"/>
    <property type="evidence" value="ECO:0007669"/>
    <property type="project" value="TreeGrafter"/>
</dbReference>
<evidence type="ECO:0000313" key="3">
    <source>
        <dbReference type="EMBL" id="EDR12136.1"/>
    </source>
</evidence>
<dbReference type="STRING" id="486041.B0CZE8"/>
<dbReference type="GeneID" id="6072388"/>
<dbReference type="Pfam" id="PF06487">
    <property type="entry name" value="SAP18"/>
    <property type="match status" value="1"/>
</dbReference>
<dbReference type="InterPro" id="IPR010516">
    <property type="entry name" value="SAP18"/>
</dbReference>
<protein>
    <submittedName>
        <fullName evidence="3">Histone deacetylase complex protein</fullName>
    </submittedName>
</protein>
<keyword evidence="4" id="KW-1185">Reference proteome</keyword>
<dbReference type="RefSeq" id="XP_001876400.1">
    <property type="nucleotide sequence ID" value="XM_001876365.1"/>
</dbReference>
<feature type="compositionally biased region" description="Basic and acidic residues" evidence="2">
    <location>
        <begin position="131"/>
        <end position="142"/>
    </location>
</feature>
<evidence type="ECO:0000313" key="4">
    <source>
        <dbReference type="Proteomes" id="UP000001194"/>
    </source>
</evidence>
<dbReference type="OrthoDB" id="440566at2759"/>
<reference evidence="3 4" key="1">
    <citation type="journal article" date="2008" name="Nature">
        <title>The genome of Laccaria bicolor provides insights into mycorrhizal symbiosis.</title>
        <authorList>
            <person name="Martin F."/>
            <person name="Aerts A."/>
            <person name="Ahren D."/>
            <person name="Brun A."/>
            <person name="Danchin E.G.J."/>
            <person name="Duchaussoy F."/>
            <person name="Gibon J."/>
            <person name="Kohler A."/>
            <person name="Lindquist E."/>
            <person name="Pereda V."/>
            <person name="Salamov A."/>
            <person name="Shapiro H.J."/>
            <person name="Wuyts J."/>
            <person name="Blaudez D."/>
            <person name="Buee M."/>
            <person name="Brokstein P."/>
            <person name="Canbaeck B."/>
            <person name="Cohen D."/>
            <person name="Courty P.E."/>
            <person name="Coutinho P.M."/>
            <person name="Delaruelle C."/>
            <person name="Detter J.C."/>
            <person name="Deveau A."/>
            <person name="DiFazio S."/>
            <person name="Duplessis S."/>
            <person name="Fraissinet-Tachet L."/>
            <person name="Lucic E."/>
            <person name="Frey-Klett P."/>
            <person name="Fourrey C."/>
            <person name="Feussner I."/>
            <person name="Gay G."/>
            <person name="Grimwood J."/>
            <person name="Hoegger P.J."/>
            <person name="Jain P."/>
            <person name="Kilaru S."/>
            <person name="Labbe J."/>
            <person name="Lin Y.C."/>
            <person name="Legue V."/>
            <person name="Le Tacon F."/>
            <person name="Marmeisse R."/>
            <person name="Melayah D."/>
            <person name="Montanini B."/>
            <person name="Muratet M."/>
            <person name="Nehls U."/>
            <person name="Niculita-Hirzel H."/>
            <person name="Oudot-Le Secq M.P."/>
            <person name="Peter M."/>
            <person name="Quesneville H."/>
            <person name="Rajashekar B."/>
            <person name="Reich M."/>
            <person name="Rouhier N."/>
            <person name="Schmutz J."/>
            <person name="Yin T."/>
            <person name="Chalot M."/>
            <person name="Henrissat B."/>
            <person name="Kuees U."/>
            <person name="Lucas S."/>
            <person name="Van de Peer Y."/>
            <person name="Podila G.K."/>
            <person name="Polle A."/>
            <person name="Pukkila P.J."/>
            <person name="Richardson P.M."/>
            <person name="Rouze P."/>
            <person name="Sanders I.R."/>
            <person name="Stajich J.E."/>
            <person name="Tunlid A."/>
            <person name="Tuskan G."/>
            <person name="Grigoriev I.V."/>
        </authorList>
    </citation>
    <scope>NUCLEOTIDE SEQUENCE [LARGE SCALE GENOMIC DNA]</scope>
    <source>
        <strain evidence="4">S238N-H82 / ATCC MYA-4686</strain>
    </source>
</reference>
<name>B0CZE8_LACBS</name>
<dbReference type="HOGENOM" id="CLU_064128_0_0_1"/>
<dbReference type="KEGG" id="lbc:LACBIDRAFT_311192"/>
<sequence length="302" mass="32962">MEETTGPAGQPIISREKTAPFLIRTFVKIGSFHRLTLFEDGTLPTTDEQQLFAWKDATLREVLTILRNTAPHIAEYRHPLARFSFRTVYADSTNKSRFLQKELGMVYSRDILGEPGSLNATAPRLLEDEDGAQRDRTEREREERTLDELRFVPGDYLLIAVILPKNVTVPTELLIKGSGAPGAGAANGWRSAPPAAAGRGDGGWGSTAAPVPPTGRGGGHWRGESNAPPAGARGRGGGRGGGDFGRDRDFDRSERRAPPPRRGADSPPPRGGWGHRGGRGGRGDRRSRSRSRSPPRRRGRYD</sequence>
<evidence type="ECO:0000256" key="2">
    <source>
        <dbReference type="SAM" id="MobiDB-lite"/>
    </source>
</evidence>
<feature type="compositionally biased region" description="Basic residues" evidence="2">
    <location>
        <begin position="287"/>
        <end position="302"/>
    </location>
</feature>
<feature type="compositionally biased region" description="Basic and acidic residues" evidence="2">
    <location>
        <begin position="244"/>
        <end position="257"/>
    </location>
</feature>
<organism evidence="4">
    <name type="scientific">Laccaria bicolor (strain S238N-H82 / ATCC MYA-4686)</name>
    <name type="common">Bicoloured deceiver</name>
    <name type="synonym">Laccaria laccata var. bicolor</name>
    <dbReference type="NCBI Taxonomy" id="486041"/>
    <lineage>
        <taxon>Eukaryota</taxon>
        <taxon>Fungi</taxon>
        <taxon>Dikarya</taxon>
        <taxon>Basidiomycota</taxon>
        <taxon>Agaricomycotina</taxon>
        <taxon>Agaricomycetes</taxon>
        <taxon>Agaricomycetidae</taxon>
        <taxon>Agaricales</taxon>
        <taxon>Agaricineae</taxon>
        <taxon>Hydnangiaceae</taxon>
        <taxon>Laccaria</taxon>
    </lineage>
</organism>
<comment type="similarity">
    <text evidence="1">Belongs to the SAP18 family.</text>
</comment>
<dbReference type="Gene3D" id="3.10.20.550">
    <property type="entry name" value="ASAP complex, SAP18 subunit"/>
    <property type="match status" value="1"/>
</dbReference>